<keyword evidence="1" id="KW-0732">Signal</keyword>
<name>A0A928UWU9_9SPHI</name>
<keyword evidence="3" id="KW-1185">Reference proteome</keyword>
<comment type="caution">
    <text evidence="2">The sequence shown here is derived from an EMBL/GenBank/DDBJ whole genome shotgun (WGS) entry which is preliminary data.</text>
</comment>
<dbReference type="EMBL" id="PRDK01000001">
    <property type="protein sequence ID" value="MBE8712217.1"/>
    <property type="molecule type" value="Genomic_DNA"/>
</dbReference>
<evidence type="ECO:0000256" key="1">
    <source>
        <dbReference type="SAM" id="SignalP"/>
    </source>
</evidence>
<gene>
    <name evidence="2" type="ORF">C4F49_00800</name>
</gene>
<sequence>MKLFTLLALLVLSSSTLFAQQGADTLHYRKVYYFGGTGLAFPLGKTNKVLSPKLFTGSMGLDISLKNPKYYLMPTLYLMSFDYDQLVDDTKYNRMIENGRSSFYMLSFAGGIRKQYDRLNTYGYAGPVVGLITEPRAQDDAASGMTMIENKYSISPGVKIGFGSDYKFNGFFLGFEAGYLYNFKKLQGNPVSILTLMVGLKSDITRLSDKVVDVITRSSPE</sequence>
<evidence type="ECO:0000313" key="3">
    <source>
        <dbReference type="Proteomes" id="UP000616201"/>
    </source>
</evidence>
<dbReference type="RefSeq" id="WP_196934559.1">
    <property type="nucleotide sequence ID" value="NZ_MU158698.1"/>
</dbReference>
<feature type="signal peptide" evidence="1">
    <location>
        <begin position="1"/>
        <end position="19"/>
    </location>
</feature>
<dbReference type="Proteomes" id="UP000616201">
    <property type="component" value="Unassembled WGS sequence"/>
</dbReference>
<proteinExistence type="predicted"/>
<evidence type="ECO:0008006" key="4">
    <source>
        <dbReference type="Google" id="ProtNLM"/>
    </source>
</evidence>
<evidence type="ECO:0000313" key="2">
    <source>
        <dbReference type="EMBL" id="MBE8712217.1"/>
    </source>
</evidence>
<accession>A0A928UWU9</accession>
<protein>
    <recommendedName>
        <fullName evidence="4">Outer membrane protein beta-barrel domain-containing protein</fullName>
    </recommendedName>
</protein>
<dbReference type="AlphaFoldDB" id="A0A928UWU9"/>
<reference evidence="2" key="1">
    <citation type="submission" date="2018-02" db="EMBL/GenBank/DDBJ databases">
        <authorList>
            <person name="Vasarhelyi B.M."/>
            <person name="Deshmukh S."/>
            <person name="Balint B."/>
            <person name="Kukolya J."/>
        </authorList>
    </citation>
    <scope>NUCLEOTIDE SEQUENCE</scope>
    <source>
        <strain evidence="2">KB22</strain>
    </source>
</reference>
<feature type="chain" id="PRO_5037320416" description="Outer membrane protein beta-barrel domain-containing protein" evidence="1">
    <location>
        <begin position="20"/>
        <end position="221"/>
    </location>
</feature>
<organism evidence="2 3">
    <name type="scientific">Sphingobacterium hungaricum</name>
    <dbReference type="NCBI Taxonomy" id="2082723"/>
    <lineage>
        <taxon>Bacteria</taxon>
        <taxon>Pseudomonadati</taxon>
        <taxon>Bacteroidota</taxon>
        <taxon>Sphingobacteriia</taxon>
        <taxon>Sphingobacteriales</taxon>
        <taxon>Sphingobacteriaceae</taxon>
        <taxon>Sphingobacterium</taxon>
    </lineage>
</organism>